<dbReference type="SUPFAM" id="SSF64438">
    <property type="entry name" value="CNF1/YfiH-like putative cysteine hydrolases"/>
    <property type="match status" value="1"/>
</dbReference>
<dbReference type="PANTHER" id="PTHR35147">
    <property type="entry name" value="CHEMORECEPTOR GLUTAMINE DEAMIDASE CHED-RELATED"/>
    <property type="match status" value="1"/>
</dbReference>
<comment type="caution">
    <text evidence="4">The sequence shown here is derived from an EMBL/GenBank/DDBJ whole genome shotgun (WGS) entry which is preliminary data.</text>
</comment>
<dbReference type="CDD" id="cd16352">
    <property type="entry name" value="CheD"/>
    <property type="match status" value="1"/>
</dbReference>
<reference evidence="4 5" key="1">
    <citation type="submission" date="2020-01" db="EMBL/GenBank/DDBJ databases">
        <title>Natronorubrum sp. JWXQ-INN 674 isolated from Inner Mongolia Autonomous Region of China.</title>
        <authorList>
            <person name="Xue Q."/>
        </authorList>
    </citation>
    <scope>NUCLEOTIDE SEQUENCE [LARGE SCALE GENOMIC DNA]</scope>
    <source>
        <strain evidence="4 5">JWXQ-INN-674</strain>
    </source>
</reference>
<protein>
    <recommendedName>
        <fullName evidence="3">Probable chemoreceptor glutamine deamidase CheD</fullName>
        <ecNumber evidence="3">3.5.1.44</ecNumber>
    </recommendedName>
</protein>
<evidence type="ECO:0000256" key="2">
    <source>
        <dbReference type="ARBA" id="ARBA00022801"/>
    </source>
</evidence>
<dbReference type="AlphaFoldDB" id="A0A6B0VPL3"/>
<keyword evidence="5" id="KW-1185">Reference proteome</keyword>
<evidence type="ECO:0000313" key="5">
    <source>
        <dbReference type="Proteomes" id="UP000434101"/>
    </source>
</evidence>
<dbReference type="PANTHER" id="PTHR35147:SF1">
    <property type="entry name" value="CHEMORECEPTOR GLUTAMINE DEAMIDASE CHED-RELATED"/>
    <property type="match status" value="1"/>
</dbReference>
<dbReference type="HAMAP" id="MF_01440">
    <property type="entry name" value="CheD"/>
    <property type="match status" value="1"/>
</dbReference>
<dbReference type="Gene3D" id="3.30.1330.200">
    <property type="match status" value="1"/>
</dbReference>
<dbReference type="Pfam" id="PF03975">
    <property type="entry name" value="CheD"/>
    <property type="match status" value="1"/>
</dbReference>
<evidence type="ECO:0000256" key="3">
    <source>
        <dbReference type="HAMAP-Rule" id="MF_01440"/>
    </source>
</evidence>
<dbReference type="EC" id="3.5.1.44" evidence="3"/>
<evidence type="ECO:0000313" key="4">
    <source>
        <dbReference type="EMBL" id="MXV63570.1"/>
    </source>
</evidence>
<sequence>MPELDPNPIPVGVAEYALSTDERPLRTSGVGSCGVVVIHDETACVSGLLHFMLPDAADGTSGHPDAKFADLGIAALLSAFESAGGRSTRAWAKLAGGATMIGFDSFDRPIGERNVEAAQTVLEARNIPLCGTDVGGDAGRKVLFYPSTGELQITTADGETTC</sequence>
<comment type="similarity">
    <text evidence="3">Belongs to the CheD family.</text>
</comment>
<accession>A0A6B0VPL3</accession>
<comment type="catalytic activity">
    <reaction evidence="3">
        <text>L-glutaminyl-[protein] + H2O = L-glutamyl-[protein] + NH4(+)</text>
        <dbReference type="Rhea" id="RHEA:16441"/>
        <dbReference type="Rhea" id="RHEA-COMP:10207"/>
        <dbReference type="Rhea" id="RHEA-COMP:10208"/>
        <dbReference type="ChEBI" id="CHEBI:15377"/>
        <dbReference type="ChEBI" id="CHEBI:28938"/>
        <dbReference type="ChEBI" id="CHEBI:29973"/>
        <dbReference type="ChEBI" id="CHEBI:30011"/>
        <dbReference type="EC" id="3.5.1.44"/>
    </reaction>
</comment>
<dbReference type="RefSeq" id="WP_328821438.1">
    <property type="nucleotide sequence ID" value="NZ_WUYX01000053.1"/>
</dbReference>
<dbReference type="InterPro" id="IPR038592">
    <property type="entry name" value="CheD-like_sf"/>
</dbReference>
<dbReference type="GO" id="GO:0006935">
    <property type="term" value="P:chemotaxis"/>
    <property type="evidence" value="ECO:0007669"/>
    <property type="project" value="UniProtKB-UniRule"/>
</dbReference>
<organism evidence="4 5">
    <name type="scientific">Natronorubrum halalkaliphilum</name>
    <dbReference type="NCBI Taxonomy" id="2691917"/>
    <lineage>
        <taxon>Archaea</taxon>
        <taxon>Methanobacteriati</taxon>
        <taxon>Methanobacteriota</taxon>
        <taxon>Stenosarchaea group</taxon>
        <taxon>Halobacteria</taxon>
        <taxon>Halobacteriales</taxon>
        <taxon>Natrialbaceae</taxon>
        <taxon>Natronorubrum</taxon>
    </lineage>
</organism>
<dbReference type="EMBL" id="WUYX01000053">
    <property type="protein sequence ID" value="MXV63570.1"/>
    <property type="molecule type" value="Genomic_DNA"/>
</dbReference>
<comment type="function">
    <text evidence="3">Probably deamidates glutamine residues to glutamate on methyl-accepting chemotaxis receptors (MCPs), playing an important role in chemotaxis.</text>
</comment>
<dbReference type="Proteomes" id="UP000434101">
    <property type="component" value="Unassembled WGS sequence"/>
</dbReference>
<proteinExistence type="inferred from homology"/>
<gene>
    <name evidence="3" type="primary">cheD</name>
    <name evidence="4" type="ORF">GS429_16200</name>
</gene>
<dbReference type="InterPro" id="IPR005659">
    <property type="entry name" value="Chemorcpt_Glu_NH3ase_CheD"/>
</dbReference>
<keyword evidence="2 3" id="KW-0378">Hydrolase</keyword>
<evidence type="ECO:0000256" key="1">
    <source>
        <dbReference type="ARBA" id="ARBA00022500"/>
    </source>
</evidence>
<keyword evidence="1 3" id="KW-0145">Chemotaxis</keyword>
<name>A0A6B0VPL3_9EURY</name>
<dbReference type="InterPro" id="IPR011324">
    <property type="entry name" value="Cytotoxic_necrot_fac-like_cat"/>
</dbReference>
<dbReference type="GO" id="GO:0050568">
    <property type="term" value="F:protein-glutamine glutaminase activity"/>
    <property type="evidence" value="ECO:0007669"/>
    <property type="project" value="UniProtKB-UniRule"/>
</dbReference>